<dbReference type="PANTHER" id="PTHR13085:SF0">
    <property type="entry name" value="SIGNAL PEPTIDASE COMPLEX SUBUNIT 2"/>
    <property type="match status" value="1"/>
</dbReference>
<evidence type="ECO:0000256" key="8">
    <source>
        <dbReference type="ARBA" id="ARBA00045608"/>
    </source>
</evidence>
<dbReference type="EMBL" id="PKFP01000001">
    <property type="protein sequence ID" value="PVH13675.1"/>
    <property type="molecule type" value="Genomic_DNA"/>
</dbReference>
<comment type="subcellular location">
    <subcellularLocation>
        <location evidence="1">Endoplasmic reticulum membrane</location>
        <topology evidence="1">Multi-pass membrane protein</topology>
    </subcellularLocation>
</comment>
<reference evidence="10 11" key="1">
    <citation type="submission" date="2017-12" db="EMBL/GenBank/DDBJ databases">
        <title>Genome Sequence of the Amphotericin B-resistant Candida duobushaemulonii strain, B09383.</title>
        <authorList>
            <person name="Chow N.A."/>
            <person name="Gade L."/>
            <person name="Batra D."/>
            <person name="Rowe L.A."/>
            <person name="Loparev V.N."/>
            <person name="Litvintseva A.P."/>
        </authorList>
    </citation>
    <scope>NUCLEOTIDE SEQUENCE [LARGE SCALE GENOMIC DNA]</scope>
    <source>
        <strain evidence="10 11">B09383</strain>
    </source>
</reference>
<evidence type="ECO:0000256" key="4">
    <source>
        <dbReference type="ARBA" id="ARBA00022692"/>
    </source>
</evidence>
<evidence type="ECO:0000256" key="9">
    <source>
        <dbReference type="SAM" id="Phobius"/>
    </source>
</evidence>
<dbReference type="InterPro" id="IPR009582">
    <property type="entry name" value="Spc2/SPCS2"/>
</dbReference>
<evidence type="ECO:0000313" key="11">
    <source>
        <dbReference type="Proteomes" id="UP000244406"/>
    </source>
</evidence>
<evidence type="ECO:0000256" key="6">
    <source>
        <dbReference type="ARBA" id="ARBA00022989"/>
    </source>
</evidence>
<accession>A0A2V1A7N3</accession>
<keyword evidence="4 9" id="KW-0812">Transmembrane</keyword>
<protein>
    <recommendedName>
        <fullName evidence="3">Signal peptidase complex subunit 2</fullName>
    </recommendedName>
</protein>
<dbReference type="VEuPathDB" id="FungiDB:CXQ87_001789"/>
<dbReference type="Pfam" id="PF06703">
    <property type="entry name" value="SPC25"/>
    <property type="match status" value="1"/>
</dbReference>
<keyword evidence="5" id="KW-0256">Endoplasmic reticulum</keyword>
<gene>
    <name evidence="10" type="ORF">CXQ87_001789</name>
</gene>
<keyword evidence="6 9" id="KW-1133">Transmembrane helix</keyword>
<dbReference type="AlphaFoldDB" id="A0A2V1A7N3"/>
<comment type="function">
    <text evidence="8">Component of the signal peptidase complex (SPC) which catalyzes the cleavage of N-terminal signal sequences from nascent proteins as they are translocated into the lumen of the endoplasmic reticulum. Enhances the enzymatic activity of SPC and facilitates the interactions between different components of the translocation site.</text>
</comment>
<dbReference type="GO" id="GO:0005787">
    <property type="term" value="C:signal peptidase complex"/>
    <property type="evidence" value="ECO:0007669"/>
    <property type="project" value="InterPro"/>
</dbReference>
<evidence type="ECO:0000256" key="1">
    <source>
        <dbReference type="ARBA" id="ARBA00004477"/>
    </source>
</evidence>
<dbReference type="GO" id="GO:0006465">
    <property type="term" value="P:signal peptide processing"/>
    <property type="evidence" value="ECO:0007669"/>
    <property type="project" value="InterPro"/>
</dbReference>
<dbReference type="GO" id="GO:0045047">
    <property type="term" value="P:protein targeting to ER"/>
    <property type="evidence" value="ECO:0007669"/>
    <property type="project" value="TreeGrafter"/>
</dbReference>
<dbReference type="GeneID" id="37001789"/>
<dbReference type="PANTHER" id="PTHR13085">
    <property type="entry name" value="MICROSOMAL SIGNAL PEPTIDASE 25 KDA SUBUNIT"/>
    <property type="match status" value="1"/>
</dbReference>
<evidence type="ECO:0000256" key="3">
    <source>
        <dbReference type="ARBA" id="ARBA00017057"/>
    </source>
</evidence>
<feature type="transmembrane region" description="Helical" evidence="9">
    <location>
        <begin position="39"/>
        <end position="58"/>
    </location>
</feature>
<dbReference type="Proteomes" id="UP000244406">
    <property type="component" value="Unassembled WGS sequence"/>
</dbReference>
<proteinExistence type="inferred from homology"/>
<keyword evidence="7 9" id="KW-0472">Membrane</keyword>
<organism evidence="10 11">
    <name type="scientific">Candidozyma duobushaemuli</name>
    <dbReference type="NCBI Taxonomy" id="1231522"/>
    <lineage>
        <taxon>Eukaryota</taxon>
        <taxon>Fungi</taxon>
        <taxon>Dikarya</taxon>
        <taxon>Ascomycota</taxon>
        <taxon>Saccharomycotina</taxon>
        <taxon>Pichiomycetes</taxon>
        <taxon>Metschnikowiaceae</taxon>
        <taxon>Candidozyma</taxon>
    </lineage>
</organism>
<keyword evidence="11" id="KW-1185">Reference proteome</keyword>
<feature type="transmembrane region" description="Helical" evidence="9">
    <location>
        <begin position="70"/>
        <end position="89"/>
    </location>
</feature>
<evidence type="ECO:0000256" key="7">
    <source>
        <dbReference type="ARBA" id="ARBA00023136"/>
    </source>
</evidence>
<evidence type="ECO:0000256" key="5">
    <source>
        <dbReference type="ARBA" id="ARBA00022824"/>
    </source>
</evidence>
<evidence type="ECO:0000256" key="2">
    <source>
        <dbReference type="ARBA" id="ARBA00007324"/>
    </source>
</evidence>
<evidence type="ECO:0000313" key="10">
    <source>
        <dbReference type="EMBL" id="PVH13675.1"/>
    </source>
</evidence>
<sequence>MSSGKKVNLNSVTELRNALEEQLPVVFGHFGFEQSFTLIDIKLGLGCITVAIAGFLFWLDKNYPFKDTYYVIAGAVGLYFLVSCVLLYFTSGPGYKNNKYAGTKKQDRIVLYGWTTKYDPIYNVKVVLNGNEQGAVTKEIPFNKVFDQFGYFNQEAAVREFGDLVEKKSQ</sequence>
<name>A0A2V1A7N3_9ASCO</name>
<comment type="similarity">
    <text evidence="2">Belongs to the SPCS2 family.</text>
</comment>
<comment type="caution">
    <text evidence="10">The sequence shown here is derived from an EMBL/GenBank/DDBJ whole genome shotgun (WGS) entry which is preliminary data.</text>
</comment>
<dbReference type="RefSeq" id="XP_025334615.1">
    <property type="nucleotide sequence ID" value="XM_025480315.1"/>
</dbReference>